<feature type="transmembrane region" description="Helical" evidence="1">
    <location>
        <begin position="43"/>
        <end position="61"/>
    </location>
</feature>
<keyword evidence="3" id="KW-1185">Reference proteome</keyword>
<keyword evidence="1" id="KW-0812">Transmembrane</keyword>
<evidence type="ECO:0000256" key="1">
    <source>
        <dbReference type="SAM" id="Phobius"/>
    </source>
</evidence>
<accession>A0A5B0QQI9</accession>
<keyword evidence="1" id="KW-0472">Membrane</keyword>
<sequence>MPQVQRGWVSTICGVIGRCTASVTLSVAFPALSQIVIRDRVRSALGLCASLFVGASLFCLLPNSQRFDYRTILDWFNYPSPRYRSYFRPSPRRVSG</sequence>
<dbReference type="AlphaFoldDB" id="A0A5B0QQI9"/>
<keyword evidence="1" id="KW-1133">Transmembrane helix</keyword>
<dbReference type="EMBL" id="VSWC01000014">
    <property type="protein sequence ID" value="KAA1115521.1"/>
    <property type="molecule type" value="Genomic_DNA"/>
</dbReference>
<name>A0A5B0QQI9_PUCGR</name>
<protein>
    <submittedName>
        <fullName evidence="2">Uncharacterized protein</fullName>
    </submittedName>
</protein>
<evidence type="ECO:0000313" key="2">
    <source>
        <dbReference type="EMBL" id="KAA1115521.1"/>
    </source>
</evidence>
<evidence type="ECO:0000313" key="3">
    <source>
        <dbReference type="Proteomes" id="UP000324748"/>
    </source>
</evidence>
<dbReference type="Proteomes" id="UP000324748">
    <property type="component" value="Unassembled WGS sequence"/>
</dbReference>
<gene>
    <name evidence="2" type="ORF">PGT21_036957</name>
</gene>
<proteinExistence type="predicted"/>
<feature type="transmembrane region" description="Helical" evidence="1">
    <location>
        <begin position="12"/>
        <end position="37"/>
    </location>
</feature>
<organism evidence="2 3">
    <name type="scientific">Puccinia graminis f. sp. tritici</name>
    <dbReference type="NCBI Taxonomy" id="56615"/>
    <lineage>
        <taxon>Eukaryota</taxon>
        <taxon>Fungi</taxon>
        <taxon>Dikarya</taxon>
        <taxon>Basidiomycota</taxon>
        <taxon>Pucciniomycotina</taxon>
        <taxon>Pucciniomycetes</taxon>
        <taxon>Pucciniales</taxon>
        <taxon>Pucciniaceae</taxon>
        <taxon>Puccinia</taxon>
    </lineage>
</organism>
<reference evidence="2 3" key="1">
    <citation type="submission" date="2019-05" db="EMBL/GenBank/DDBJ databases">
        <title>Emergence of the Ug99 lineage of the wheat stem rust pathogen through somatic hybridization.</title>
        <authorList>
            <person name="Li F."/>
            <person name="Upadhyaya N.M."/>
            <person name="Sperschneider J."/>
            <person name="Matny O."/>
            <person name="Nguyen-Phuc H."/>
            <person name="Mago R."/>
            <person name="Raley C."/>
            <person name="Miller M.E."/>
            <person name="Silverstein K.A.T."/>
            <person name="Henningsen E."/>
            <person name="Hirsch C.D."/>
            <person name="Visser B."/>
            <person name="Pretorius Z.A."/>
            <person name="Steffenson B.J."/>
            <person name="Schwessinger B."/>
            <person name="Dodds P.N."/>
            <person name="Figueroa M."/>
        </authorList>
    </citation>
    <scope>NUCLEOTIDE SEQUENCE [LARGE SCALE GENOMIC DNA]</scope>
    <source>
        <strain evidence="2">21-0</strain>
    </source>
</reference>
<comment type="caution">
    <text evidence="2">The sequence shown here is derived from an EMBL/GenBank/DDBJ whole genome shotgun (WGS) entry which is preliminary data.</text>
</comment>